<dbReference type="Gene3D" id="3.40.50.150">
    <property type="entry name" value="Vaccinia Virus protein VP39"/>
    <property type="match status" value="1"/>
</dbReference>
<dbReference type="Pfam" id="PF05175">
    <property type="entry name" value="MTS"/>
    <property type="match status" value="1"/>
</dbReference>
<dbReference type="Proteomes" id="UP000250434">
    <property type="component" value="Chromosome"/>
</dbReference>
<dbReference type="InterPro" id="IPR029063">
    <property type="entry name" value="SAM-dependent_MTases_sf"/>
</dbReference>
<evidence type="ECO:0000259" key="5">
    <source>
        <dbReference type="Pfam" id="PF05175"/>
    </source>
</evidence>
<dbReference type="CDD" id="cd02440">
    <property type="entry name" value="AdoMet_MTases"/>
    <property type="match status" value="1"/>
</dbReference>
<dbReference type="PANTHER" id="PTHR45875:SF1">
    <property type="entry name" value="METHYLTRANSFERASE N6AMT1"/>
    <property type="match status" value="1"/>
</dbReference>
<evidence type="ECO:0000256" key="3">
    <source>
        <dbReference type="ARBA" id="ARBA00022679"/>
    </source>
</evidence>
<dbReference type="PROSITE" id="PS00092">
    <property type="entry name" value="N6_MTASE"/>
    <property type="match status" value="1"/>
</dbReference>
<dbReference type="InterPro" id="IPR002052">
    <property type="entry name" value="DNA_methylase_N6_adenine_CS"/>
</dbReference>
<protein>
    <submittedName>
        <fullName evidence="6">Methyltransferase</fullName>
    </submittedName>
</protein>
<evidence type="ECO:0000256" key="2">
    <source>
        <dbReference type="ARBA" id="ARBA00022603"/>
    </source>
</evidence>
<feature type="domain" description="Methyltransferase small" evidence="5">
    <location>
        <begin position="16"/>
        <end position="112"/>
    </location>
</feature>
<dbReference type="InterPro" id="IPR052190">
    <property type="entry name" value="Euk-Arch_PrmC-MTase"/>
</dbReference>
<dbReference type="GO" id="GO:0008170">
    <property type="term" value="F:N-methyltransferase activity"/>
    <property type="evidence" value="ECO:0007669"/>
    <property type="project" value="UniProtKB-ARBA"/>
</dbReference>
<dbReference type="GO" id="GO:0003676">
    <property type="term" value="F:nucleic acid binding"/>
    <property type="evidence" value="ECO:0007669"/>
    <property type="project" value="InterPro"/>
</dbReference>
<dbReference type="GO" id="GO:0008757">
    <property type="term" value="F:S-adenosylmethionine-dependent methyltransferase activity"/>
    <property type="evidence" value="ECO:0007669"/>
    <property type="project" value="TreeGrafter"/>
</dbReference>
<comment type="similarity">
    <text evidence="1">Belongs to the eukaryotic/archaeal PrmC-related family.</text>
</comment>
<dbReference type="InterPro" id="IPR007848">
    <property type="entry name" value="Small_mtfrase_dom"/>
</dbReference>
<name>A0A344LJW6_9PSEU</name>
<accession>A0A344LJW6</accession>
<dbReference type="GO" id="GO:0032259">
    <property type="term" value="P:methylation"/>
    <property type="evidence" value="ECO:0007669"/>
    <property type="project" value="UniProtKB-KW"/>
</dbReference>
<proteinExistence type="inferred from homology"/>
<dbReference type="KEGG" id="aab:A4R43_07575"/>
<dbReference type="AlphaFoldDB" id="A0A344LJW6"/>
<dbReference type="GO" id="GO:0035657">
    <property type="term" value="C:eRF1 methyltransferase complex"/>
    <property type="evidence" value="ECO:0007669"/>
    <property type="project" value="TreeGrafter"/>
</dbReference>
<evidence type="ECO:0000313" key="6">
    <source>
        <dbReference type="EMBL" id="AXB48340.1"/>
    </source>
</evidence>
<evidence type="ECO:0000313" key="7">
    <source>
        <dbReference type="Proteomes" id="UP000250434"/>
    </source>
</evidence>
<keyword evidence="2 6" id="KW-0489">Methyltransferase</keyword>
<dbReference type="EMBL" id="CP015163">
    <property type="protein sequence ID" value="AXB48340.1"/>
    <property type="molecule type" value="Genomic_DNA"/>
</dbReference>
<gene>
    <name evidence="6" type="ORF">A4R43_07575</name>
</gene>
<evidence type="ECO:0000256" key="4">
    <source>
        <dbReference type="ARBA" id="ARBA00022691"/>
    </source>
</evidence>
<dbReference type="PANTHER" id="PTHR45875">
    <property type="entry name" value="METHYLTRANSFERASE N6AMT1"/>
    <property type="match status" value="1"/>
</dbReference>
<reference evidence="6 7" key="1">
    <citation type="submission" date="2016-04" db="EMBL/GenBank/DDBJ databases">
        <title>Complete genome sequence and analysis of deep-sea sediment isolate, Amycolatopsis sp. WP1.</title>
        <authorList>
            <person name="Wang H."/>
            <person name="Chen S."/>
            <person name="Wu Q."/>
        </authorList>
    </citation>
    <scope>NUCLEOTIDE SEQUENCE [LARGE SCALE GENOMIC DNA]</scope>
    <source>
        <strain evidence="6 7">WP1</strain>
    </source>
</reference>
<organism evidence="6 7">
    <name type="scientific">Amycolatopsis albispora</name>
    <dbReference type="NCBI Taxonomy" id="1804986"/>
    <lineage>
        <taxon>Bacteria</taxon>
        <taxon>Bacillati</taxon>
        <taxon>Actinomycetota</taxon>
        <taxon>Actinomycetes</taxon>
        <taxon>Pseudonocardiales</taxon>
        <taxon>Pseudonocardiaceae</taxon>
        <taxon>Amycolatopsis</taxon>
    </lineage>
</organism>
<keyword evidence="3 6" id="KW-0808">Transferase</keyword>
<evidence type="ECO:0000256" key="1">
    <source>
        <dbReference type="ARBA" id="ARBA00006149"/>
    </source>
</evidence>
<keyword evidence="4" id="KW-0949">S-adenosyl-L-methionine</keyword>
<dbReference type="GO" id="GO:0008276">
    <property type="term" value="F:protein methyltransferase activity"/>
    <property type="evidence" value="ECO:0007669"/>
    <property type="project" value="TreeGrafter"/>
</dbReference>
<dbReference type="SUPFAM" id="SSF53335">
    <property type="entry name" value="S-adenosyl-L-methionine-dependent methyltransferases"/>
    <property type="match status" value="1"/>
</dbReference>
<keyword evidence="7" id="KW-1185">Reference proteome</keyword>
<sequence>MPLVRLPGVYRPQADTHLLASVVARMPPPVGARVLDVCTGTGALALTAARLGGTEVTAVDISWRAVLSVWLNAFRHGLPVRARRQSFMDTDGRFDLVLANPPYVPAAAATADRAARAWDAGADGRTLLDPLCDLAPRLLAPSGCLLLVHSDVSGVDTTLDRLRAGGLRAEEVARRRNPFGPVMHARAAFLEDAGLIERGRRHEDLVVIRAER</sequence>